<protein>
    <submittedName>
        <fullName evidence="1">Uncharacterized protein</fullName>
    </submittedName>
</protein>
<name>A0ABN6QI35_9BACT</name>
<dbReference type="Proteomes" id="UP001062263">
    <property type="component" value="Chromosome"/>
</dbReference>
<evidence type="ECO:0000313" key="2">
    <source>
        <dbReference type="Proteomes" id="UP001062263"/>
    </source>
</evidence>
<gene>
    <name evidence="1" type="ORF">Abiwalacus_17980</name>
</gene>
<sequence>MSQDVAALAMPNVDLETQEGRKMEGERAAIRKFFVLFYLSAIIPVMENQGRIGKEEDIYPLMLKVFPEKELKLCPEKLQKLMNDKIQGVKDMLAGKKQMKPEPFDPEEPEIVAFLAAYGMEDLDQQIMNWMGRQIGSESDGKLESVIQAFRHLKAGVESGKIVMPEKVEE</sequence>
<organism evidence="1 2">
    <name type="scientific">Akkermansia biwaensis</name>
    <dbReference type="NCBI Taxonomy" id="2946555"/>
    <lineage>
        <taxon>Bacteria</taxon>
        <taxon>Pseudomonadati</taxon>
        <taxon>Verrucomicrobiota</taxon>
        <taxon>Verrucomicrobiia</taxon>
        <taxon>Verrucomicrobiales</taxon>
        <taxon>Akkermansiaceae</taxon>
        <taxon>Akkermansia</taxon>
    </lineage>
</organism>
<evidence type="ECO:0000313" key="1">
    <source>
        <dbReference type="EMBL" id="BDL44224.1"/>
    </source>
</evidence>
<reference evidence="1" key="1">
    <citation type="submission" date="2022-06" db="EMBL/GenBank/DDBJ databases">
        <title>Akkermansia biwalacus sp. nov., an anaerobic mucin-degrading bacterium isolated from human intestine.</title>
        <authorList>
            <person name="Kobayashi Y."/>
            <person name="Inoue S."/>
            <person name="Kawahara T."/>
            <person name="Kohda N."/>
        </authorList>
    </citation>
    <scope>NUCLEOTIDE SEQUENCE</scope>
    <source>
        <strain evidence="1">WON2089</strain>
    </source>
</reference>
<keyword evidence="2" id="KW-1185">Reference proteome</keyword>
<accession>A0ABN6QI35</accession>
<proteinExistence type="predicted"/>
<dbReference type="EMBL" id="AP025943">
    <property type="protein sequence ID" value="BDL44224.1"/>
    <property type="molecule type" value="Genomic_DNA"/>
</dbReference>